<dbReference type="EMBL" id="PCVY01000076">
    <property type="protein sequence ID" value="PIQ84995.1"/>
    <property type="molecule type" value="Genomic_DNA"/>
</dbReference>
<comment type="subcellular location">
    <subcellularLocation>
        <location evidence="1">Membrane</location>
        <topology evidence="1">Multi-pass membrane protein</topology>
    </subcellularLocation>
</comment>
<dbReference type="AlphaFoldDB" id="A0A2H0LNC3"/>
<keyword evidence="11" id="KW-0275">Fatty acid biosynthesis</keyword>
<dbReference type="Proteomes" id="UP000230859">
    <property type="component" value="Unassembled WGS sequence"/>
</dbReference>
<accession>A0A2H0LNC3</accession>
<evidence type="ECO:0000256" key="11">
    <source>
        <dbReference type="ARBA" id="ARBA00023160"/>
    </source>
</evidence>
<evidence type="ECO:0000256" key="5">
    <source>
        <dbReference type="ARBA" id="ARBA00022832"/>
    </source>
</evidence>
<protein>
    <submittedName>
        <fullName evidence="14">Acyl-CoA desaturase</fullName>
    </submittedName>
</protein>
<evidence type="ECO:0000256" key="7">
    <source>
        <dbReference type="ARBA" id="ARBA00023002"/>
    </source>
</evidence>
<evidence type="ECO:0000256" key="2">
    <source>
        <dbReference type="ARBA" id="ARBA00008749"/>
    </source>
</evidence>
<organism evidence="14 15">
    <name type="scientific">Candidatus Abzuiibacterium crystallinum</name>
    <dbReference type="NCBI Taxonomy" id="1974748"/>
    <lineage>
        <taxon>Bacteria</taxon>
        <taxon>Pseudomonadati</taxon>
        <taxon>Candidatus Omnitrophota</taxon>
        <taxon>Candidatus Abzuiibacterium</taxon>
    </lineage>
</organism>
<dbReference type="PANTHER" id="PTHR11351:SF31">
    <property type="entry name" value="DESATURASE 1, ISOFORM A-RELATED"/>
    <property type="match status" value="1"/>
</dbReference>
<evidence type="ECO:0000256" key="10">
    <source>
        <dbReference type="ARBA" id="ARBA00023136"/>
    </source>
</evidence>
<dbReference type="GO" id="GO:0016717">
    <property type="term" value="F:oxidoreductase activity, acting on paired donors, with oxidation of a pair of donors resulting in the reduction of molecular oxygen to two molecules of water"/>
    <property type="evidence" value="ECO:0007669"/>
    <property type="project" value="InterPro"/>
</dbReference>
<evidence type="ECO:0000256" key="1">
    <source>
        <dbReference type="ARBA" id="ARBA00004141"/>
    </source>
</evidence>
<feature type="domain" description="Fatty acid desaturase" evidence="13">
    <location>
        <begin position="34"/>
        <end position="247"/>
    </location>
</feature>
<dbReference type="InterPro" id="IPR005804">
    <property type="entry name" value="FA_desaturase_dom"/>
</dbReference>
<keyword evidence="3" id="KW-0444">Lipid biosynthesis</keyword>
<feature type="transmembrane region" description="Helical" evidence="12">
    <location>
        <begin position="37"/>
        <end position="57"/>
    </location>
</feature>
<proteinExistence type="inferred from homology"/>
<reference evidence="14 15" key="1">
    <citation type="submission" date="2017-09" db="EMBL/GenBank/DDBJ databases">
        <title>Depth-based differentiation of microbial function through sediment-hosted aquifers and enrichment of novel symbionts in the deep terrestrial subsurface.</title>
        <authorList>
            <person name="Probst A.J."/>
            <person name="Ladd B."/>
            <person name="Jarett J.K."/>
            <person name="Geller-Mcgrath D.E."/>
            <person name="Sieber C.M."/>
            <person name="Emerson J.B."/>
            <person name="Anantharaman K."/>
            <person name="Thomas B.C."/>
            <person name="Malmstrom R."/>
            <person name="Stieglmeier M."/>
            <person name="Klingl A."/>
            <person name="Woyke T."/>
            <person name="Ryan C.M."/>
            <person name="Banfield J.F."/>
        </authorList>
    </citation>
    <scope>NUCLEOTIDE SEQUENCE [LARGE SCALE GENOMIC DNA]</scope>
    <source>
        <strain evidence="14">CG11_big_fil_rev_8_21_14_0_20_45_26</strain>
    </source>
</reference>
<dbReference type="GO" id="GO:0016020">
    <property type="term" value="C:membrane"/>
    <property type="evidence" value="ECO:0007669"/>
    <property type="project" value="UniProtKB-SubCell"/>
</dbReference>
<evidence type="ECO:0000256" key="9">
    <source>
        <dbReference type="ARBA" id="ARBA00023098"/>
    </source>
</evidence>
<keyword evidence="4 12" id="KW-0812">Transmembrane</keyword>
<feature type="transmembrane region" description="Helical" evidence="12">
    <location>
        <begin position="157"/>
        <end position="181"/>
    </location>
</feature>
<evidence type="ECO:0000259" key="13">
    <source>
        <dbReference type="Pfam" id="PF00487"/>
    </source>
</evidence>
<evidence type="ECO:0000313" key="14">
    <source>
        <dbReference type="EMBL" id="PIQ84995.1"/>
    </source>
</evidence>
<name>A0A2H0LNC3_9BACT</name>
<feature type="transmembrane region" description="Helical" evidence="12">
    <location>
        <begin position="12"/>
        <end position="31"/>
    </location>
</feature>
<evidence type="ECO:0000256" key="3">
    <source>
        <dbReference type="ARBA" id="ARBA00022516"/>
    </source>
</evidence>
<keyword evidence="7" id="KW-0560">Oxidoreductase</keyword>
<keyword evidence="9" id="KW-0443">Lipid metabolism</keyword>
<evidence type="ECO:0000256" key="6">
    <source>
        <dbReference type="ARBA" id="ARBA00022989"/>
    </source>
</evidence>
<gene>
    <name evidence="14" type="ORF">COV74_10365</name>
</gene>
<dbReference type="CDD" id="cd03505">
    <property type="entry name" value="Delta9-FADS-like"/>
    <property type="match status" value="1"/>
</dbReference>
<dbReference type="PRINTS" id="PR00075">
    <property type="entry name" value="FACDDSATRASE"/>
</dbReference>
<dbReference type="PANTHER" id="PTHR11351">
    <property type="entry name" value="ACYL-COA DESATURASE"/>
    <property type="match status" value="1"/>
</dbReference>
<evidence type="ECO:0000256" key="4">
    <source>
        <dbReference type="ARBA" id="ARBA00022692"/>
    </source>
</evidence>
<keyword evidence="8" id="KW-0408">Iron</keyword>
<dbReference type="InterPro" id="IPR015876">
    <property type="entry name" value="Acyl-CoA_DS"/>
</dbReference>
<sequence>MRVVRAKRGPLNLPILTGVIFLHAGALLAPFTFNWPAFWVFLVLWWMTNGLGITLCYHRLLCHRSFQCPKILEYFFAVCGALTSQGGPISWASTHRCHHANSDTDEDPHSPVHGFWWSHMFWFMHQLPEVGTKEFAIRYAPDLYKDRFYRLLDRYEWILQWVLGLFLLWWGGLSFVIWGIFLRTVVALHCTWLVNSAGHRWGYQTFKTGEYSRNLWWVGLLAFGEGWHNNHHAFQSSAAHGLKWWEFDITYLTIKLLSRLGLAWDIRMPSAQAIQAKS</sequence>
<evidence type="ECO:0000256" key="8">
    <source>
        <dbReference type="ARBA" id="ARBA00023004"/>
    </source>
</evidence>
<comment type="caution">
    <text evidence="14">The sequence shown here is derived from an EMBL/GenBank/DDBJ whole genome shotgun (WGS) entry which is preliminary data.</text>
</comment>
<keyword evidence="5" id="KW-0276">Fatty acid metabolism</keyword>
<dbReference type="Pfam" id="PF00487">
    <property type="entry name" value="FA_desaturase"/>
    <property type="match status" value="1"/>
</dbReference>
<evidence type="ECO:0000313" key="15">
    <source>
        <dbReference type="Proteomes" id="UP000230859"/>
    </source>
</evidence>
<evidence type="ECO:0000256" key="12">
    <source>
        <dbReference type="SAM" id="Phobius"/>
    </source>
</evidence>
<comment type="similarity">
    <text evidence="2">Belongs to the fatty acid desaturase type 2 family.</text>
</comment>
<keyword evidence="6 12" id="KW-1133">Transmembrane helix</keyword>
<keyword evidence="10 12" id="KW-0472">Membrane</keyword>
<dbReference type="GO" id="GO:0006633">
    <property type="term" value="P:fatty acid biosynthetic process"/>
    <property type="evidence" value="ECO:0007669"/>
    <property type="project" value="UniProtKB-KW"/>
</dbReference>